<accession>A0A1G2DGV0</accession>
<feature type="domain" description="Glycosyl transferase family 1" evidence="1">
    <location>
        <begin position="187"/>
        <end position="346"/>
    </location>
</feature>
<dbReference type="Pfam" id="PF00534">
    <property type="entry name" value="Glycos_transf_1"/>
    <property type="match status" value="1"/>
</dbReference>
<dbReference type="InterPro" id="IPR028098">
    <property type="entry name" value="Glyco_trans_4-like_N"/>
</dbReference>
<dbReference type="GO" id="GO:0016757">
    <property type="term" value="F:glycosyltransferase activity"/>
    <property type="evidence" value="ECO:0007669"/>
    <property type="project" value="InterPro"/>
</dbReference>
<dbReference type="InterPro" id="IPR050194">
    <property type="entry name" value="Glycosyltransferase_grp1"/>
</dbReference>
<feature type="domain" description="Glycosyltransferase subfamily 4-like N-terminal" evidence="2">
    <location>
        <begin position="14"/>
        <end position="175"/>
    </location>
</feature>
<dbReference type="Gene3D" id="3.40.50.2000">
    <property type="entry name" value="Glycogen Phosphorylase B"/>
    <property type="match status" value="2"/>
</dbReference>
<dbReference type="SUPFAM" id="SSF53756">
    <property type="entry name" value="UDP-Glycosyltransferase/glycogen phosphorylase"/>
    <property type="match status" value="1"/>
</dbReference>
<dbReference type="STRING" id="1798665.A2942_03010"/>
<reference evidence="3 4" key="1">
    <citation type="journal article" date="2016" name="Nat. Commun.">
        <title>Thousands of microbial genomes shed light on interconnected biogeochemical processes in an aquifer system.</title>
        <authorList>
            <person name="Anantharaman K."/>
            <person name="Brown C.T."/>
            <person name="Hug L.A."/>
            <person name="Sharon I."/>
            <person name="Castelle C.J."/>
            <person name="Probst A.J."/>
            <person name="Thomas B.C."/>
            <person name="Singh A."/>
            <person name="Wilkins M.J."/>
            <person name="Karaoz U."/>
            <person name="Brodie E.L."/>
            <person name="Williams K.H."/>
            <person name="Hubbard S.S."/>
            <person name="Banfield J.F."/>
        </authorList>
    </citation>
    <scope>NUCLEOTIDE SEQUENCE [LARGE SCALE GENOMIC DNA]</scope>
</reference>
<dbReference type="EMBL" id="MHLP01000017">
    <property type="protein sequence ID" value="OGZ12839.1"/>
    <property type="molecule type" value="Genomic_DNA"/>
</dbReference>
<organism evidence="3 4">
    <name type="scientific">Candidatus Lloydbacteria bacterium RIFCSPLOWO2_01_FULL_50_20</name>
    <dbReference type="NCBI Taxonomy" id="1798665"/>
    <lineage>
        <taxon>Bacteria</taxon>
        <taxon>Candidatus Lloydiibacteriota</taxon>
    </lineage>
</organism>
<proteinExistence type="predicted"/>
<protein>
    <recommendedName>
        <fullName evidence="5">Glycosyl transferase family 1 domain-containing protein</fullName>
    </recommendedName>
</protein>
<evidence type="ECO:0000259" key="2">
    <source>
        <dbReference type="Pfam" id="PF13439"/>
    </source>
</evidence>
<dbReference type="Pfam" id="PF13439">
    <property type="entry name" value="Glyco_transf_4"/>
    <property type="match status" value="1"/>
</dbReference>
<sequence length="369" mass="40369">MRLLIATPLYPPDIGGPATYAKLLNEGLPAKGIDVELIKFSEVRHLPKLIRHYVYYRRVLAVARNVDIILALDPVSVGLPAMKAARKAGKPFVVKIVGDYAWEQGVQRFGVTHTLDEFVKTTQTSPFVVKLQEIQKSVAEAANGIIVPSQYLKGVVTQWGIDPKKIQVIYNAVLTDTIGQIPDTVRKLPRPLIVTVGRLVSWKGIEGLIRVFDGLWSAHREGSSATLVIVGSGPEEKALKNYAEKLGIEDHCVFIGELSHPDTLAVMKVADVFVLNSSYEGLSHTLIEALQLGACIVATNAGGNPEIIARGEGILINVGDERFLASSLKMLIEHQEKRIQFSSAAKGSAKRFSLETMLARTADFLTEQQ</sequence>
<evidence type="ECO:0000313" key="4">
    <source>
        <dbReference type="Proteomes" id="UP000178534"/>
    </source>
</evidence>
<dbReference type="InterPro" id="IPR001296">
    <property type="entry name" value="Glyco_trans_1"/>
</dbReference>
<evidence type="ECO:0008006" key="5">
    <source>
        <dbReference type="Google" id="ProtNLM"/>
    </source>
</evidence>
<evidence type="ECO:0000259" key="1">
    <source>
        <dbReference type="Pfam" id="PF00534"/>
    </source>
</evidence>
<comment type="caution">
    <text evidence="3">The sequence shown here is derived from an EMBL/GenBank/DDBJ whole genome shotgun (WGS) entry which is preliminary data.</text>
</comment>
<dbReference type="CDD" id="cd03801">
    <property type="entry name" value="GT4_PimA-like"/>
    <property type="match status" value="1"/>
</dbReference>
<dbReference type="Proteomes" id="UP000178534">
    <property type="component" value="Unassembled WGS sequence"/>
</dbReference>
<dbReference type="PANTHER" id="PTHR45947">
    <property type="entry name" value="SULFOQUINOVOSYL TRANSFERASE SQD2"/>
    <property type="match status" value="1"/>
</dbReference>
<dbReference type="AlphaFoldDB" id="A0A1G2DGV0"/>
<evidence type="ECO:0000313" key="3">
    <source>
        <dbReference type="EMBL" id="OGZ12839.1"/>
    </source>
</evidence>
<gene>
    <name evidence="3" type="ORF">A2942_03010</name>
</gene>
<name>A0A1G2DGV0_9BACT</name>
<dbReference type="PANTHER" id="PTHR45947:SF3">
    <property type="entry name" value="SULFOQUINOVOSYL TRANSFERASE SQD2"/>
    <property type="match status" value="1"/>
</dbReference>